<dbReference type="EnsemblMetazoa" id="HelroT172724">
    <property type="protein sequence ID" value="HelroP172724"/>
    <property type="gene ID" value="HelroG172724"/>
</dbReference>
<dbReference type="GeneID" id="20204198"/>
<dbReference type="EMBL" id="KB096502">
    <property type="protein sequence ID" value="ESO04357.1"/>
    <property type="molecule type" value="Genomic_DNA"/>
</dbReference>
<reference evidence="1 3" key="2">
    <citation type="journal article" date="2013" name="Nature">
        <title>Insights into bilaterian evolution from three spiralian genomes.</title>
        <authorList>
            <person name="Simakov O."/>
            <person name="Marletaz F."/>
            <person name="Cho S.J."/>
            <person name="Edsinger-Gonzales E."/>
            <person name="Havlak P."/>
            <person name="Hellsten U."/>
            <person name="Kuo D.H."/>
            <person name="Larsson T."/>
            <person name="Lv J."/>
            <person name="Arendt D."/>
            <person name="Savage R."/>
            <person name="Osoegawa K."/>
            <person name="de Jong P."/>
            <person name="Grimwood J."/>
            <person name="Chapman J.A."/>
            <person name="Shapiro H."/>
            <person name="Aerts A."/>
            <person name="Otillar R.P."/>
            <person name="Terry A.Y."/>
            <person name="Boore J.L."/>
            <person name="Grigoriev I.V."/>
            <person name="Lindberg D.R."/>
            <person name="Seaver E.C."/>
            <person name="Weisblat D.A."/>
            <person name="Putnam N.H."/>
            <person name="Rokhsar D.S."/>
        </authorList>
    </citation>
    <scope>NUCLEOTIDE SEQUENCE</scope>
</reference>
<dbReference type="RefSeq" id="XP_009017626.1">
    <property type="nucleotide sequence ID" value="XM_009019378.1"/>
</dbReference>
<evidence type="ECO:0000313" key="3">
    <source>
        <dbReference type="Proteomes" id="UP000015101"/>
    </source>
</evidence>
<evidence type="ECO:0008006" key="4">
    <source>
        <dbReference type="Google" id="ProtNLM"/>
    </source>
</evidence>
<name>T1F5U9_HELRO</name>
<gene>
    <name evidence="2" type="primary">20204198</name>
    <name evidence="1" type="ORF">HELRODRAFT_172724</name>
</gene>
<dbReference type="KEGG" id="hro:HELRODRAFT_172724"/>
<dbReference type="EMBL" id="AMQM01004328">
    <property type="status" value="NOT_ANNOTATED_CDS"/>
    <property type="molecule type" value="Genomic_DNA"/>
</dbReference>
<proteinExistence type="predicted"/>
<dbReference type="InParanoid" id="T1F5U9"/>
<reference evidence="3" key="1">
    <citation type="submission" date="2012-12" db="EMBL/GenBank/DDBJ databases">
        <authorList>
            <person name="Hellsten U."/>
            <person name="Grimwood J."/>
            <person name="Chapman J.A."/>
            <person name="Shapiro H."/>
            <person name="Aerts A."/>
            <person name="Otillar R.P."/>
            <person name="Terry A.Y."/>
            <person name="Boore J.L."/>
            <person name="Simakov O."/>
            <person name="Marletaz F."/>
            <person name="Cho S.-J."/>
            <person name="Edsinger-Gonzales E."/>
            <person name="Havlak P."/>
            <person name="Kuo D.-H."/>
            <person name="Larsson T."/>
            <person name="Lv J."/>
            <person name="Arendt D."/>
            <person name="Savage R."/>
            <person name="Osoegawa K."/>
            <person name="de Jong P."/>
            <person name="Lindberg D.R."/>
            <person name="Seaver E.C."/>
            <person name="Weisblat D.A."/>
            <person name="Putnam N.H."/>
            <person name="Grigoriev I.V."/>
            <person name="Rokhsar D.S."/>
        </authorList>
    </citation>
    <scope>NUCLEOTIDE SEQUENCE</scope>
</reference>
<reference evidence="2" key="3">
    <citation type="submission" date="2015-06" db="UniProtKB">
        <authorList>
            <consortium name="EnsemblMetazoa"/>
        </authorList>
    </citation>
    <scope>IDENTIFICATION</scope>
</reference>
<protein>
    <recommendedName>
        <fullName evidence="4">Endonuclease/exonuclease/phosphatase domain-containing protein</fullName>
    </recommendedName>
</protein>
<keyword evidence="3" id="KW-1185">Reference proteome</keyword>
<dbReference type="HOGENOM" id="CLU_114687_0_0_1"/>
<dbReference type="AlphaFoldDB" id="T1F5U9"/>
<accession>T1F5U9</accession>
<dbReference type="OrthoDB" id="6139357at2759"/>
<evidence type="ECO:0000313" key="2">
    <source>
        <dbReference type="EnsemblMetazoa" id="HelroP172724"/>
    </source>
</evidence>
<sequence length="208" mass="22998">MSVIVFYAPTNEETAEIKDLFYGALRDSFRFTRPTDLIICLGNFNAVTGVDRRMPSVVDPFGNVSPNDNSDHFLEFCASAELRAIFLGDPPPSSVSVLGNDVQIVDPFHISAPKYTPCMRSLDCSIWHSGISGTTKVRLYNPYPVLAYGCEAWSTTSAHLKRLDATDHCAGPTAITSPMLSSIENHYRALKTVIDRPPPDWTRQRGSL</sequence>
<dbReference type="Proteomes" id="UP000015101">
    <property type="component" value="Unassembled WGS sequence"/>
</dbReference>
<evidence type="ECO:0000313" key="1">
    <source>
        <dbReference type="EMBL" id="ESO04357.1"/>
    </source>
</evidence>
<dbReference type="CTD" id="20204198"/>
<organism evidence="2 3">
    <name type="scientific">Helobdella robusta</name>
    <name type="common">Californian leech</name>
    <dbReference type="NCBI Taxonomy" id="6412"/>
    <lineage>
        <taxon>Eukaryota</taxon>
        <taxon>Metazoa</taxon>
        <taxon>Spiralia</taxon>
        <taxon>Lophotrochozoa</taxon>
        <taxon>Annelida</taxon>
        <taxon>Clitellata</taxon>
        <taxon>Hirudinea</taxon>
        <taxon>Rhynchobdellida</taxon>
        <taxon>Glossiphoniidae</taxon>
        <taxon>Helobdella</taxon>
    </lineage>
</organism>